<gene>
    <name evidence="2" type="ORF">ABVQ20_12770</name>
</gene>
<dbReference type="RefSeq" id="WP_354459858.1">
    <property type="nucleotide sequence ID" value="NZ_JBEWSZ010000001.1"/>
</dbReference>
<organism evidence="2 3">
    <name type="scientific">Mesorhizobium shangrilense</name>
    <dbReference type="NCBI Taxonomy" id="460060"/>
    <lineage>
        <taxon>Bacteria</taxon>
        <taxon>Pseudomonadati</taxon>
        <taxon>Pseudomonadota</taxon>
        <taxon>Alphaproteobacteria</taxon>
        <taxon>Hyphomicrobiales</taxon>
        <taxon>Phyllobacteriaceae</taxon>
        <taxon>Mesorhizobium</taxon>
    </lineage>
</organism>
<dbReference type="InterPro" id="IPR007312">
    <property type="entry name" value="Phosphoesterase"/>
</dbReference>
<sequence>MRDQNGYTVLQRFSVMVFLVASIVLSTAPMTAASSRTPPKYDHVVVVIMENHSFAQIFQAEAAAYLNELSKGGAVFDQSYAVAHPSQPNYFALFSGSTQNIHDDGEHVVVAPNLASRLRSHGKTFAGYVEAGSPRKHNPWESFSDAKEFEKPLTDFPLDYAKLPAVSFVIPNLIDDMHDGTIKQGDTWLKTHLGGYANWSKKHNSLLVVTFDEDDSHTRNHIFTVFYGFGIEPGCYPEKIDHYGILRTIEDIETISPLGISATRGVIGSAWSRR</sequence>
<reference evidence="2 3" key="1">
    <citation type="submission" date="2024-06" db="EMBL/GenBank/DDBJ databases">
        <authorList>
            <person name="Kim D.-U."/>
        </authorList>
    </citation>
    <scope>NUCLEOTIDE SEQUENCE [LARGE SCALE GENOMIC DNA]</scope>
    <source>
        <strain evidence="2 3">KACC15460</strain>
    </source>
</reference>
<proteinExistence type="predicted"/>
<protein>
    <submittedName>
        <fullName evidence="2">Alkaline phosphatase family protein</fullName>
    </submittedName>
</protein>
<evidence type="ECO:0000313" key="2">
    <source>
        <dbReference type="EMBL" id="MET2827848.1"/>
    </source>
</evidence>
<dbReference type="PANTHER" id="PTHR31956:SF1">
    <property type="entry name" value="NON-SPECIFIC PHOSPHOLIPASE C1"/>
    <property type="match status" value="1"/>
</dbReference>
<name>A0ABV2DEH9_9HYPH</name>
<evidence type="ECO:0000256" key="1">
    <source>
        <dbReference type="ARBA" id="ARBA00022801"/>
    </source>
</evidence>
<dbReference type="PANTHER" id="PTHR31956">
    <property type="entry name" value="NON-SPECIFIC PHOSPHOLIPASE C4-RELATED"/>
    <property type="match status" value="1"/>
</dbReference>
<dbReference type="Gene3D" id="3.40.720.10">
    <property type="entry name" value="Alkaline Phosphatase, subunit A"/>
    <property type="match status" value="1"/>
</dbReference>
<dbReference type="SUPFAM" id="SSF53649">
    <property type="entry name" value="Alkaline phosphatase-like"/>
    <property type="match status" value="1"/>
</dbReference>
<evidence type="ECO:0000313" key="3">
    <source>
        <dbReference type="Proteomes" id="UP001548832"/>
    </source>
</evidence>
<dbReference type="EMBL" id="JBEWSZ010000001">
    <property type="protein sequence ID" value="MET2827848.1"/>
    <property type="molecule type" value="Genomic_DNA"/>
</dbReference>
<keyword evidence="1" id="KW-0378">Hydrolase</keyword>
<dbReference type="Proteomes" id="UP001548832">
    <property type="component" value="Unassembled WGS sequence"/>
</dbReference>
<dbReference type="Pfam" id="PF04185">
    <property type="entry name" value="Phosphoesterase"/>
    <property type="match status" value="1"/>
</dbReference>
<comment type="caution">
    <text evidence="2">The sequence shown here is derived from an EMBL/GenBank/DDBJ whole genome shotgun (WGS) entry which is preliminary data.</text>
</comment>
<dbReference type="InterPro" id="IPR017850">
    <property type="entry name" value="Alkaline_phosphatase_core_sf"/>
</dbReference>
<accession>A0ABV2DEH9</accession>
<keyword evidence="3" id="KW-1185">Reference proteome</keyword>